<evidence type="ECO:0000313" key="3">
    <source>
        <dbReference type="Proteomes" id="UP000237271"/>
    </source>
</evidence>
<organism evidence="2 3">
    <name type="scientific">Phytophthora palmivora</name>
    <dbReference type="NCBI Taxonomy" id="4796"/>
    <lineage>
        <taxon>Eukaryota</taxon>
        <taxon>Sar</taxon>
        <taxon>Stramenopiles</taxon>
        <taxon>Oomycota</taxon>
        <taxon>Peronosporomycetes</taxon>
        <taxon>Peronosporales</taxon>
        <taxon>Peronosporaceae</taxon>
        <taxon>Phytophthora</taxon>
    </lineage>
</organism>
<sequence length="375" mass="42504">MKLKTIHQGREETRPNWRRSRPVACSNRDTANRGSGCVGTKWRDNPHVRTGLPKGSSTKTYANGCSKLKRRAVYIVTTQQIATLNYPKSMAPQWKNQRSGGSVLGLEDATVINYQAVLLQKLRQLRQVGNIEGYNGKYSSLIFHVKNMSDVDQVNYFYDELKRTTQTYFILQNPISLSLAMDQAVKYDMLDFGGRERPECDQHFRGPSRSSLLQDKMPFRSAGTSPGSTFLPSRPRTTRRTIKVKLGDNKIGESVLELIKIEVRLQDTPNYHRVVVVFDISEEFDCGLGMSFFVDVQSDIDWKRRCFKKGVLDGASGINSSTPCGKRFQGNGSGNHDAVKSENLLIDSYQKRGQSAKPNLSKDQMSPWRYSLRKR</sequence>
<feature type="region of interest" description="Disordered" evidence="1">
    <location>
        <begin position="1"/>
        <end position="37"/>
    </location>
</feature>
<proteinExistence type="predicted"/>
<dbReference type="EMBL" id="NCKW01000012">
    <property type="protein sequence ID" value="POM81824.1"/>
    <property type="molecule type" value="Genomic_DNA"/>
</dbReference>
<dbReference type="Proteomes" id="UP000237271">
    <property type="component" value="Unassembled WGS sequence"/>
</dbReference>
<comment type="caution">
    <text evidence="2">The sequence shown here is derived from an EMBL/GenBank/DDBJ whole genome shotgun (WGS) entry which is preliminary data.</text>
</comment>
<accession>A0A2P4YVK0</accession>
<evidence type="ECO:0000256" key="1">
    <source>
        <dbReference type="SAM" id="MobiDB-lite"/>
    </source>
</evidence>
<keyword evidence="3" id="KW-1185">Reference proteome</keyword>
<protein>
    <submittedName>
        <fullName evidence="2">Uncharacterized protein</fullName>
    </submittedName>
</protein>
<name>A0A2P4YVK0_9STRA</name>
<feature type="region of interest" description="Disordered" evidence="1">
    <location>
        <begin position="352"/>
        <end position="375"/>
    </location>
</feature>
<evidence type="ECO:0000313" key="2">
    <source>
        <dbReference type="EMBL" id="POM81824.1"/>
    </source>
</evidence>
<dbReference type="OrthoDB" id="105920at2759"/>
<reference evidence="2 3" key="1">
    <citation type="journal article" date="2017" name="Genome Biol. Evol.">
        <title>Phytophthora megakarya and P. palmivora, closely related causal agents of cacao black pod rot, underwent increases in genome sizes and gene numbers by different mechanisms.</title>
        <authorList>
            <person name="Ali S.S."/>
            <person name="Shao J."/>
            <person name="Lary D.J."/>
            <person name="Kronmiller B."/>
            <person name="Shen D."/>
            <person name="Strem M.D."/>
            <person name="Amoako-Attah I."/>
            <person name="Akrofi A.Y."/>
            <person name="Begoude B.A."/>
            <person name="Ten Hoopen G.M."/>
            <person name="Coulibaly K."/>
            <person name="Kebe B.I."/>
            <person name="Melnick R.L."/>
            <person name="Guiltinan M.J."/>
            <person name="Tyler B.M."/>
            <person name="Meinhardt L.W."/>
            <person name="Bailey B.A."/>
        </authorList>
    </citation>
    <scope>NUCLEOTIDE SEQUENCE [LARGE SCALE GENOMIC DNA]</scope>
    <source>
        <strain evidence="3">sbr112.9</strain>
    </source>
</reference>
<feature type="compositionally biased region" description="Polar residues" evidence="1">
    <location>
        <begin position="352"/>
        <end position="364"/>
    </location>
</feature>
<gene>
    <name evidence="2" type="ORF">PHPALM_149</name>
</gene>
<dbReference type="AlphaFoldDB" id="A0A2P4YVK0"/>